<evidence type="ECO:0000313" key="2">
    <source>
        <dbReference type="Proteomes" id="UP001154282"/>
    </source>
</evidence>
<name>A0AAV0N6E5_9ROSI</name>
<organism evidence="1 2">
    <name type="scientific">Linum tenue</name>
    <dbReference type="NCBI Taxonomy" id="586396"/>
    <lineage>
        <taxon>Eukaryota</taxon>
        <taxon>Viridiplantae</taxon>
        <taxon>Streptophyta</taxon>
        <taxon>Embryophyta</taxon>
        <taxon>Tracheophyta</taxon>
        <taxon>Spermatophyta</taxon>
        <taxon>Magnoliopsida</taxon>
        <taxon>eudicotyledons</taxon>
        <taxon>Gunneridae</taxon>
        <taxon>Pentapetalae</taxon>
        <taxon>rosids</taxon>
        <taxon>fabids</taxon>
        <taxon>Malpighiales</taxon>
        <taxon>Linaceae</taxon>
        <taxon>Linum</taxon>
    </lineage>
</organism>
<dbReference type="Proteomes" id="UP001154282">
    <property type="component" value="Unassembled WGS sequence"/>
</dbReference>
<gene>
    <name evidence="1" type="ORF">LITE_LOCUS31842</name>
</gene>
<dbReference type="AlphaFoldDB" id="A0AAV0N6E5"/>
<protein>
    <submittedName>
        <fullName evidence="1">Uncharacterized protein</fullName>
    </submittedName>
</protein>
<comment type="caution">
    <text evidence="1">The sequence shown here is derived from an EMBL/GenBank/DDBJ whole genome shotgun (WGS) entry which is preliminary data.</text>
</comment>
<keyword evidence="2" id="KW-1185">Reference proteome</keyword>
<proteinExistence type="predicted"/>
<dbReference type="EMBL" id="CAMGYJ010000008">
    <property type="protein sequence ID" value="CAI0454070.1"/>
    <property type="molecule type" value="Genomic_DNA"/>
</dbReference>
<reference evidence="1" key="1">
    <citation type="submission" date="2022-08" db="EMBL/GenBank/DDBJ databases">
        <authorList>
            <person name="Gutierrez-Valencia J."/>
        </authorList>
    </citation>
    <scope>NUCLEOTIDE SEQUENCE</scope>
</reference>
<sequence>MNEKMTAAVIGVVGAVMTLGAYSQSMVSPSSCIGAALCVLMYGLLVGEGFIPNPLETNSIDSATTTSSVVKPKAN</sequence>
<accession>A0AAV0N6E5</accession>
<evidence type="ECO:0000313" key="1">
    <source>
        <dbReference type="EMBL" id="CAI0454070.1"/>
    </source>
</evidence>